<gene>
    <name evidence="2" type="ORF">Cylst_1992</name>
</gene>
<dbReference type="HOGENOM" id="CLU_911586_0_0_3"/>
<dbReference type="OrthoDB" id="581749at2"/>
<evidence type="ECO:0000313" key="3">
    <source>
        <dbReference type="Proteomes" id="UP000010475"/>
    </source>
</evidence>
<dbReference type="AlphaFoldDB" id="K9WXJ4"/>
<sequence>MIKESDNLLKKQKKYFMLIGISVYESQAIEYKLKSLSKFIPLTPDNIFADITKDDFLARGNILEKKTLGFIFNSLKERGMSLDENAELLINKFVHDRNTVIHHLVKLPGFNLNTEEGIEKGIHFLNEYRKTIQDINDIFDPILINLHILLLENVDIIDEPKKYQESLNKLRSLLNESLTRAGGSLEIEFHNNLDEHFSYLDTNSFNKNHFSTLKPQDKKKKLWQNTKILRALSRIGVDIANQDGWISLSICEQRLKTEYPEIKPDNYGFKTFLEIIKISNMFKVKKSKCKKQNKYKFYFRFHQEKNDICR</sequence>
<evidence type="ECO:0000313" key="2">
    <source>
        <dbReference type="EMBL" id="AFZ24237.1"/>
    </source>
</evidence>
<keyword evidence="3" id="KW-1185">Reference proteome</keyword>
<organism evidence="2 3">
    <name type="scientific">Cylindrospermum stagnale PCC 7417</name>
    <dbReference type="NCBI Taxonomy" id="56107"/>
    <lineage>
        <taxon>Bacteria</taxon>
        <taxon>Bacillati</taxon>
        <taxon>Cyanobacteriota</taxon>
        <taxon>Cyanophyceae</taxon>
        <taxon>Nostocales</taxon>
        <taxon>Nostocaceae</taxon>
        <taxon>Cylindrospermum</taxon>
    </lineage>
</organism>
<dbReference type="InterPro" id="IPR025605">
    <property type="entry name" value="OST-HTH/LOTUS_dom"/>
</dbReference>
<dbReference type="InterPro" id="IPR041966">
    <property type="entry name" value="LOTUS-like"/>
</dbReference>
<dbReference type="Proteomes" id="UP000010475">
    <property type="component" value="Chromosome"/>
</dbReference>
<dbReference type="STRING" id="56107.Cylst_1992"/>
<feature type="domain" description="HTH OST-type" evidence="1">
    <location>
        <begin position="224"/>
        <end position="288"/>
    </location>
</feature>
<reference evidence="2 3" key="1">
    <citation type="submission" date="2012-06" db="EMBL/GenBank/DDBJ databases">
        <title>Finished chromosome of genome of Cylindrospermum stagnale PCC 7417.</title>
        <authorList>
            <consortium name="US DOE Joint Genome Institute"/>
            <person name="Gugger M."/>
            <person name="Coursin T."/>
            <person name="Rippka R."/>
            <person name="Tandeau De Marsac N."/>
            <person name="Huntemann M."/>
            <person name="Wei C.-L."/>
            <person name="Han J."/>
            <person name="Detter J.C."/>
            <person name="Han C."/>
            <person name="Tapia R."/>
            <person name="Chen A."/>
            <person name="Kyrpides N."/>
            <person name="Mavromatis K."/>
            <person name="Markowitz V."/>
            <person name="Szeto E."/>
            <person name="Ivanova N."/>
            <person name="Pagani I."/>
            <person name="Pati A."/>
            <person name="Goodwin L."/>
            <person name="Nordberg H.P."/>
            <person name="Cantor M.N."/>
            <person name="Hua S.X."/>
            <person name="Woyke T."/>
            <person name="Kerfeld C.A."/>
        </authorList>
    </citation>
    <scope>NUCLEOTIDE SEQUENCE [LARGE SCALE GENOMIC DNA]</scope>
    <source>
        <strain evidence="2 3">PCC 7417</strain>
    </source>
</reference>
<dbReference type="Gene3D" id="3.30.420.610">
    <property type="entry name" value="LOTUS domain-like"/>
    <property type="match status" value="1"/>
</dbReference>
<dbReference type="KEGG" id="csg:Cylst_1992"/>
<proteinExistence type="predicted"/>
<evidence type="ECO:0000259" key="1">
    <source>
        <dbReference type="Pfam" id="PF12872"/>
    </source>
</evidence>
<protein>
    <recommendedName>
        <fullName evidence="1">HTH OST-type domain-containing protein</fullName>
    </recommendedName>
</protein>
<accession>K9WXJ4</accession>
<dbReference type="Pfam" id="PF12872">
    <property type="entry name" value="OST-HTH"/>
    <property type="match status" value="1"/>
</dbReference>
<dbReference type="RefSeq" id="WP_015207492.1">
    <property type="nucleotide sequence ID" value="NC_019757.1"/>
</dbReference>
<dbReference type="EMBL" id="CP003642">
    <property type="protein sequence ID" value="AFZ24237.1"/>
    <property type="molecule type" value="Genomic_DNA"/>
</dbReference>
<name>K9WXJ4_9NOST</name>